<keyword evidence="1" id="KW-1133">Transmembrane helix</keyword>
<evidence type="ECO:0000256" key="1">
    <source>
        <dbReference type="SAM" id="Phobius"/>
    </source>
</evidence>
<accession>A0A411DJR9</accession>
<proteinExistence type="predicted"/>
<evidence type="ECO:0000313" key="2">
    <source>
        <dbReference type="EMBL" id="QBA20611.1"/>
    </source>
</evidence>
<protein>
    <submittedName>
        <fullName evidence="2">Uncharacterized protein</fullName>
    </submittedName>
</protein>
<feature type="transmembrane region" description="Helical" evidence="1">
    <location>
        <begin position="29"/>
        <end position="50"/>
    </location>
</feature>
<keyword evidence="1" id="KW-0472">Membrane</keyword>
<sequence>MTLIIFIIFLASVLSLVLFKVKSGSITRWAKLFRIVTVVFSISVFTYWFIKKSAVAFVDNSVGLQVINKLPQALDFYLIKVNKTDQNTTLEPKHIGKIRPEYYRIEYLKMDKSDEYWIAGYLGKKNLVYFSQHSVPNKNIDQIVEVQNYINQSMKLSDAAKKQVDAYNYENTKIGIWITLDFLLLFLNLVLLLRKNK</sequence>
<name>A0A411DJR9_CHRID</name>
<dbReference type="AlphaFoldDB" id="A0A411DJR9"/>
<organism evidence="2">
    <name type="scientific">Chryseobacterium indologenes</name>
    <name type="common">Flavobacterium indologenes</name>
    <dbReference type="NCBI Taxonomy" id="253"/>
    <lineage>
        <taxon>Bacteria</taxon>
        <taxon>Pseudomonadati</taxon>
        <taxon>Bacteroidota</taxon>
        <taxon>Flavobacteriia</taxon>
        <taxon>Flavobacteriales</taxon>
        <taxon>Weeksellaceae</taxon>
        <taxon>Chryseobacterium group</taxon>
        <taxon>Chryseobacterium</taxon>
    </lineage>
</organism>
<keyword evidence="1" id="KW-0812">Transmembrane</keyword>
<dbReference type="EMBL" id="CP035532">
    <property type="protein sequence ID" value="QBA20611.1"/>
    <property type="molecule type" value="Genomic_DNA"/>
</dbReference>
<feature type="transmembrane region" description="Helical" evidence="1">
    <location>
        <begin position="174"/>
        <end position="193"/>
    </location>
</feature>
<reference evidence="2" key="1">
    <citation type="submission" date="2019-01" db="EMBL/GenBank/DDBJ databases">
        <title>Whole Genome Sequencing for Putative Detection of Antimicrobial Resistance and Potential Virulence Factors in Chryseobacterium indologenes isolated from Nile Tilapia in Tanzania.</title>
        <authorList>
            <person name="Mwega E."/>
            <person name="Mutoloki S."/>
            <person name="Mugimba K."/>
            <person name="Colquhoun D."/>
            <person name="Mdegela R."/>
            <person name="Evensen O."/>
            <person name="Wasteson Y."/>
        </authorList>
    </citation>
    <scope>NUCLEOTIDE SEQUENCE [LARGE SCALE GENOMIC DNA]</scope>
    <source>
        <strain evidence="2">StR 01</strain>
    </source>
</reference>
<gene>
    <name evidence="2" type="ORF">EU348_05190</name>
</gene>